<comment type="caution">
    <text evidence="6">The sequence shown here is derived from an EMBL/GenBank/DDBJ whole genome shotgun (WGS) entry which is preliminary data.</text>
</comment>
<evidence type="ECO:0000259" key="5">
    <source>
        <dbReference type="PROSITE" id="PS50109"/>
    </source>
</evidence>
<dbReference type="EMBL" id="BART01025173">
    <property type="protein sequence ID" value="GAG97645.1"/>
    <property type="molecule type" value="Genomic_DNA"/>
</dbReference>
<feature type="domain" description="Histidine kinase" evidence="5">
    <location>
        <begin position="1"/>
        <end position="55"/>
    </location>
</feature>
<dbReference type="InterPro" id="IPR004358">
    <property type="entry name" value="Sig_transdc_His_kin-like_C"/>
</dbReference>
<accession>X1BRG9</accession>
<evidence type="ECO:0000313" key="6">
    <source>
        <dbReference type="EMBL" id="GAG97645.1"/>
    </source>
</evidence>
<keyword evidence="3" id="KW-0808">Transferase</keyword>
<proteinExistence type="predicted"/>
<dbReference type="PANTHER" id="PTHR43047">
    <property type="entry name" value="TWO-COMPONENT HISTIDINE PROTEIN KINASE"/>
    <property type="match status" value="1"/>
</dbReference>
<dbReference type="Pfam" id="PF02518">
    <property type="entry name" value="HATPase_c"/>
    <property type="match status" value="1"/>
</dbReference>
<dbReference type="GO" id="GO:0000155">
    <property type="term" value="F:phosphorelay sensor kinase activity"/>
    <property type="evidence" value="ECO:0007669"/>
    <property type="project" value="TreeGrafter"/>
</dbReference>
<dbReference type="InterPro" id="IPR003594">
    <property type="entry name" value="HATPase_dom"/>
</dbReference>
<name>X1BRG9_9ZZZZ</name>
<comment type="catalytic activity">
    <reaction evidence="1">
        <text>ATP + protein L-histidine = ADP + protein N-phospho-L-histidine.</text>
        <dbReference type="EC" id="2.7.13.3"/>
    </reaction>
</comment>
<dbReference type="InterPro" id="IPR036890">
    <property type="entry name" value="HATPase_C_sf"/>
</dbReference>
<evidence type="ECO:0000256" key="1">
    <source>
        <dbReference type="ARBA" id="ARBA00000085"/>
    </source>
</evidence>
<protein>
    <recommendedName>
        <fullName evidence="2">histidine kinase</fullName>
        <ecNumber evidence="2">2.7.13.3</ecNumber>
    </recommendedName>
</protein>
<dbReference type="PROSITE" id="PS50109">
    <property type="entry name" value="HIS_KIN"/>
    <property type="match status" value="1"/>
</dbReference>
<feature type="non-terminal residue" evidence="6">
    <location>
        <position position="1"/>
    </location>
</feature>
<evidence type="ECO:0000256" key="4">
    <source>
        <dbReference type="ARBA" id="ARBA00022777"/>
    </source>
</evidence>
<gene>
    <name evidence="6" type="ORF">S01H4_45247</name>
</gene>
<dbReference type="InterPro" id="IPR005467">
    <property type="entry name" value="His_kinase_dom"/>
</dbReference>
<dbReference type="GO" id="GO:0005886">
    <property type="term" value="C:plasma membrane"/>
    <property type="evidence" value="ECO:0007669"/>
    <property type="project" value="TreeGrafter"/>
</dbReference>
<dbReference type="SUPFAM" id="SSF55874">
    <property type="entry name" value="ATPase domain of HSP90 chaperone/DNA topoisomerase II/histidine kinase"/>
    <property type="match status" value="1"/>
</dbReference>
<sequence length="55" mass="6208">KEEIDKIFTPYFTTKKGGTGLGLYIAQSILKEHKADITIQSKKDVGTTFKIVLRH</sequence>
<dbReference type="PANTHER" id="PTHR43047:SF72">
    <property type="entry name" value="OSMOSENSING HISTIDINE PROTEIN KINASE SLN1"/>
    <property type="match status" value="1"/>
</dbReference>
<dbReference type="Gene3D" id="3.30.565.10">
    <property type="entry name" value="Histidine kinase-like ATPase, C-terminal domain"/>
    <property type="match status" value="1"/>
</dbReference>
<reference evidence="6" key="1">
    <citation type="journal article" date="2014" name="Front. Microbiol.">
        <title>High frequency of phylogenetically diverse reductive dehalogenase-homologous genes in deep subseafloor sedimentary metagenomes.</title>
        <authorList>
            <person name="Kawai M."/>
            <person name="Futagami T."/>
            <person name="Toyoda A."/>
            <person name="Takaki Y."/>
            <person name="Nishi S."/>
            <person name="Hori S."/>
            <person name="Arai W."/>
            <person name="Tsubouchi T."/>
            <person name="Morono Y."/>
            <person name="Uchiyama I."/>
            <person name="Ito T."/>
            <person name="Fujiyama A."/>
            <person name="Inagaki F."/>
            <person name="Takami H."/>
        </authorList>
    </citation>
    <scope>NUCLEOTIDE SEQUENCE</scope>
    <source>
        <strain evidence="6">Expedition CK06-06</strain>
    </source>
</reference>
<keyword evidence="4" id="KW-0418">Kinase</keyword>
<dbReference type="PRINTS" id="PR00344">
    <property type="entry name" value="BCTRLSENSOR"/>
</dbReference>
<dbReference type="AlphaFoldDB" id="X1BRG9"/>
<dbReference type="GO" id="GO:0009927">
    <property type="term" value="F:histidine phosphotransfer kinase activity"/>
    <property type="evidence" value="ECO:0007669"/>
    <property type="project" value="TreeGrafter"/>
</dbReference>
<evidence type="ECO:0000256" key="2">
    <source>
        <dbReference type="ARBA" id="ARBA00012438"/>
    </source>
</evidence>
<dbReference type="EC" id="2.7.13.3" evidence="2"/>
<organism evidence="6">
    <name type="scientific">marine sediment metagenome</name>
    <dbReference type="NCBI Taxonomy" id="412755"/>
    <lineage>
        <taxon>unclassified sequences</taxon>
        <taxon>metagenomes</taxon>
        <taxon>ecological metagenomes</taxon>
    </lineage>
</organism>
<evidence type="ECO:0000256" key="3">
    <source>
        <dbReference type="ARBA" id="ARBA00022679"/>
    </source>
</evidence>